<keyword evidence="3 10" id="KW-0597">Phosphoprotein</keyword>
<dbReference type="GO" id="GO:0005737">
    <property type="term" value="C:cytoplasm"/>
    <property type="evidence" value="ECO:0007669"/>
    <property type="project" value="UniProtKB-SubCell"/>
</dbReference>
<gene>
    <name evidence="12" type="ORF">MQH31_13780</name>
</gene>
<dbReference type="GO" id="GO:0000156">
    <property type="term" value="F:phosphorelay response regulator activity"/>
    <property type="evidence" value="ECO:0007669"/>
    <property type="project" value="TreeGrafter"/>
</dbReference>
<evidence type="ECO:0000256" key="5">
    <source>
        <dbReference type="ARBA" id="ARBA00023015"/>
    </source>
</evidence>
<protein>
    <recommendedName>
        <fullName evidence="9">Transcriptional regulatory protein</fullName>
    </recommendedName>
</protein>
<sequence>MTDPISVLVVDDDFRVGGLHRDIVDACTGYTALEPVRGVRAARAAVRDLSPDLVICDVYLPDGDGIAFVAEIDVDAFMISAASDGATVRRALRAGALDYLIKPFEPARLTERLGAYRRFRTLIAEDRNLDQDAIERAQRVLHGRDGGVASVSRSTTEKLLIDLLQDGESSASLIAGRAGLSRATAQRHLAALATRGDVDVTLRYGSTGRPEHRYSVRSH</sequence>
<evidence type="ECO:0000256" key="1">
    <source>
        <dbReference type="ARBA" id="ARBA00004496"/>
    </source>
</evidence>
<evidence type="ECO:0000313" key="12">
    <source>
        <dbReference type="EMBL" id="MCI4658877.1"/>
    </source>
</evidence>
<dbReference type="InterPro" id="IPR011006">
    <property type="entry name" value="CheY-like_superfamily"/>
</dbReference>
<evidence type="ECO:0000256" key="8">
    <source>
        <dbReference type="ARBA" id="ARBA00023163"/>
    </source>
</evidence>
<keyword evidence="5 9" id="KW-0805">Transcription regulation</keyword>
<dbReference type="PANTHER" id="PTHR45526:SF1">
    <property type="entry name" value="TRANSCRIPTIONAL REGULATORY PROTEIN DCUR-RELATED"/>
    <property type="match status" value="1"/>
</dbReference>
<keyword evidence="4 9" id="KW-0902">Two-component regulatory system</keyword>
<evidence type="ECO:0000256" key="6">
    <source>
        <dbReference type="ARBA" id="ARBA00023125"/>
    </source>
</evidence>
<dbReference type="Gene3D" id="3.40.50.2300">
    <property type="match status" value="1"/>
</dbReference>
<feature type="modified residue" description="4-aspartylphosphate" evidence="10">
    <location>
        <position position="57"/>
    </location>
</feature>
<reference evidence="12" key="1">
    <citation type="submission" date="2022-03" db="EMBL/GenBank/DDBJ databases">
        <title>Cryobacterium sp. nov. strain ZS14-85, isolated from Antarctic soil.</title>
        <authorList>
            <person name="Li J."/>
            <person name="Niu G."/>
        </authorList>
    </citation>
    <scope>NUCLEOTIDE SEQUENCE</scope>
    <source>
        <strain evidence="12">ZS14-85</strain>
    </source>
</reference>
<dbReference type="InterPro" id="IPR036390">
    <property type="entry name" value="WH_DNA-bd_sf"/>
</dbReference>
<keyword evidence="8 9" id="KW-0804">Transcription</keyword>
<keyword evidence="6 9" id="KW-0238">DNA-binding</keyword>
<organism evidence="12 13">
    <name type="scientific">Cryobacterium zhongshanensis</name>
    <dbReference type="NCBI Taxonomy" id="2928153"/>
    <lineage>
        <taxon>Bacteria</taxon>
        <taxon>Bacillati</taxon>
        <taxon>Actinomycetota</taxon>
        <taxon>Actinomycetes</taxon>
        <taxon>Micrococcales</taxon>
        <taxon>Microbacteriaceae</taxon>
        <taxon>Cryobacterium</taxon>
    </lineage>
</organism>
<dbReference type="SMART" id="SM00448">
    <property type="entry name" value="REC"/>
    <property type="match status" value="1"/>
</dbReference>
<dbReference type="EMBL" id="JALGAR010000003">
    <property type="protein sequence ID" value="MCI4658877.1"/>
    <property type="molecule type" value="Genomic_DNA"/>
</dbReference>
<dbReference type="InterPro" id="IPR024187">
    <property type="entry name" value="Sig_transdc_resp-reg_cit/mal"/>
</dbReference>
<dbReference type="SUPFAM" id="SSF52172">
    <property type="entry name" value="CheY-like"/>
    <property type="match status" value="1"/>
</dbReference>
<feature type="domain" description="Response regulatory" evidence="11">
    <location>
        <begin position="6"/>
        <end position="117"/>
    </location>
</feature>
<comment type="caution">
    <text evidence="12">The sequence shown here is derived from an EMBL/GenBank/DDBJ whole genome shotgun (WGS) entry which is preliminary data.</text>
</comment>
<evidence type="ECO:0000259" key="11">
    <source>
        <dbReference type="PROSITE" id="PS50110"/>
    </source>
</evidence>
<accession>A0AA41QW79</accession>
<keyword evidence="13" id="KW-1185">Reference proteome</keyword>
<dbReference type="GO" id="GO:0003677">
    <property type="term" value="F:DNA binding"/>
    <property type="evidence" value="ECO:0007669"/>
    <property type="project" value="UniProtKB-KW"/>
</dbReference>
<dbReference type="AlphaFoldDB" id="A0AA41QW79"/>
<evidence type="ECO:0000256" key="3">
    <source>
        <dbReference type="ARBA" id="ARBA00022553"/>
    </source>
</evidence>
<dbReference type="PROSITE" id="PS50110">
    <property type="entry name" value="RESPONSE_REGULATORY"/>
    <property type="match status" value="1"/>
</dbReference>
<evidence type="ECO:0000256" key="7">
    <source>
        <dbReference type="ARBA" id="ARBA00023159"/>
    </source>
</evidence>
<keyword evidence="2 9" id="KW-0963">Cytoplasm</keyword>
<dbReference type="InterPro" id="IPR051271">
    <property type="entry name" value="2C-system_Tx_regulators"/>
</dbReference>
<evidence type="ECO:0000313" key="13">
    <source>
        <dbReference type="Proteomes" id="UP001165341"/>
    </source>
</evidence>
<dbReference type="SUPFAM" id="SSF46785">
    <property type="entry name" value="Winged helix' DNA-binding domain"/>
    <property type="match status" value="1"/>
</dbReference>
<evidence type="ECO:0000256" key="4">
    <source>
        <dbReference type="ARBA" id="ARBA00023012"/>
    </source>
</evidence>
<dbReference type="PANTHER" id="PTHR45526">
    <property type="entry name" value="TRANSCRIPTIONAL REGULATORY PROTEIN DPIA"/>
    <property type="match status" value="1"/>
</dbReference>
<proteinExistence type="predicted"/>
<name>A0AA41QW79_9MICO</name>
<dbReference type="Pfam" id="PF00072">
    <property type="entry name" value="Response_reg"/>
    <property type="match status" value="1"/>
</dbReference>
<evidence type="ECO:0000256" key="10">
    <source>
        <dbReference type="PROSITE-ProRule" id="PRU00169"/>
    </source>
</evidence>
<dbReference type="Proteomes" id="UP001165341">
    <property type="component" value="Unassembled WGS sequence"/>
</dbReference>
<dbReference type="InterPro" id="IPR036388">
    <property type="entry name" value="WH-like_DNA-bd_sf"/>
</dbReference>
<dbReference type="InterPro" id="IPR001789">
    <property type="entry name" value="Sig_transdc_resp-reg_receiver"/>
</dbReference>
<evidence type="ECO:0000256" key="2">
    <source>
        <dbReference type="ARBA" id="ARBA00022490"/>
    </source>
</evidence>
<evidence type="ECO:0000256" key="9">
    <source>
        <dbReference type="PIRNR" id="PIRNR006171"/>
    </source>
</evidence>
<comment type="subcellular location">
    <subcellularLocation>
        <location evidence="1 9">Cytoplasm</location>
    </subcellularLocation>
</comment>
<dbReference type="Gene3D" id="1.10.10.10">
    <property type="entry name" value="Winged helix-like DNA-binding domain superfamily/Winged helix DNA-binding domain"/>
    <property type="match status" value="1"/>
</dbReference>
<dbReference type="PIRSF" id="PIRSF006171">
    <property type="entry name" value="RR_citrat_malat"/>
    <property type="match status" value="1"/>
</dbReference>
<dbReference type="GO" id="GO:0003700">
    <property type="term" value="F:DNA-binding transcription factor activity"/>
    <property type="evidence" value="ECO:0007669"/>
    <property type="project" value="InterPro"/>
</dbReference>
<dbReference type="RefSeq" id="WP_243012505.1">
    <property type="nucleotide sequence ID" value="NZ_JALGAR010000003.1"/>
</dbReference>
<keyword evidence="7 9" id="KW-0010">Activator</keyword>